<dbReference type="GO" id="GO:0006487">
    <property type="term" value="P:protein N-linked glycosylation"/>
    <property type="evidence" value="ECO:0007669"/>
    <property type="project" value="TreeGrafter"/>
</dbReference>
<evidence type="ECO:0000256" key="5">
    <source>
        <dbReference type="ARBA" id="ARBA00022962"/>
    </source>
</evidence>
<protein>
    <recommendedName>
        <fullName evidence="2">glutamine--fructose-6-phosphate transaminase (isomerizing)</fullName>
        <ecNumber evidence="2">2.6.1.16</ecNumber>
    </recommendedName>
</protein>
<dbReference type="InterPro" id="IPR029055">
    <property type="entry name" value="Ntn_hydrolases_N"/>
</dbReference>
<dbReference type="Pfam" id="PF13522">
    <property type="entry name" value="GATase_6"/>
    <property type="match status" value="1"/>
</dbReference>
<evidence type="ECO:0000256" key="4">
    <source>
        <dbReference type="ARBA" id="ARBA00022679"/>
    </source>
</evidence>
<gene>
    <name evidence="7" type="ORF">S01H1_21805</name>
</gene>
<dbReference type="EC" id="2.6.1.16" evidence="2"/>
<evidence type="ECO:0000256" key="1">
    <source>
        <dbReference type="ARBA" id="ARBA00001031"/>
    </source>
</evidence>
<dbReference type="EMBL" id="BARS01012165">
    <property type="protein sequence ID" value="GAF97666.1"/>
    <property type="molecule type" value="Genomic_DNA"/>
</dbReference>
<feature type="domain" description="Glutamine amidotransferase type-2" evidence="6">
    <location>
        <begin position="2"/>
        <end position="169"/>
    </location>
</feature>
<reference evidence="7" key="1">
    <citation type="journal article" date="2014" name="Front. Microbiol.">
        <title>High frequency of phylogenetically diverse reductive dehalogenase-homologous genes in deep subseafloor sedimentary metagenomes.</title>
        <authorList>
            <person name="Kawai M."/>
            <person name="Futagami T."/>
            <person name="Toyoda A."/>
            <person name="Takaki Y."/>
            <person name="Nishi S."/>
            <person name="Hori S."/>
            <person name="Arai W."/>
            <person name="Tsubouchi T."/>
            <person name="Morono Y."/>
            <person name="Uchiyama I."/>
            <person name="Ito T."/>
            <person name="Fujiyama A."/>
            <person name="Inagaki F."/>
            <person name="Takami H."/>
        </authorList>
    </citation>
    <scope>NUCLEOTIDE SEQUENCE</scope>
    <source>
        <strain evidence="7">Expedition CK06-06</strain>
    </source>
</reference>
<dbReference type="PANTHER" id="PTHR10937:SF0">
    <property type="entry name" value="GLUTAMINE--FRUCTOSE-6-PHOSPHATE TRANSAMINASE (ISOMERIZING)"/>
    <property type="match status" value="1"/>
</dbReference>
<name>X0UED6_9ZZZZ</name>
<feature type="non-terminal residue" evidence="7">
    <location>
        <position position="169"/>
    </location>
</feature>
<dbReference type="AlphaFoldDB" id="X0UED6"/>
<dbReference type="InterPro" id="IPR047084">
    <property type="entry name" value="GFAT_N"/>
</dbReference>
<keyword evidence="3" id="KW-0032">Aminotransferase</keyword>
<sequence length="169" mass="18522">MCGLIGYCGPKSTEKVLIEGLKRLEYRGYDSAGICVALDGDLVLVKKKGKIRDLQPHVPKGLQGSCGIGHTRWATHGEVNDTNAHPHTDCQGRIAVVHNGIIENFVTLKEKLISEGHEFSSETDSEVIPHLVEKYYAGDLEEAVKKALSLIKGTYGIVCMHMEQPDLLV</sequence>
<keyword evidence="4" id="KW-0808">Transferase</keyword>
<dbReference type="GO" id="GO:0004360">
    <property type="term" value="F:glutamine-fructose-6-phosphate transaminase (isomerizing) activity"/>
    <property type="evidence" value="ECO:0007669"/>
    <property type="project" value="UniProtKB-EC"/>
</dbReference>
<keyword evidence="5" id="KW-0315">Glutamine amidotransferase</keyword>
<comment type="catalytic activity">
    <reaction evidence="1">
        <text>D-fructose 6-phosphate + L-glutamine = D-glucosamine 6-phosphate + L-glutamate</text>
        <dbReference type="Rhea" id="RHEA:13237"/>
        <dbReference type="ChEBI" id="CHEBI:29985"/>
        <dbReference type="ChEBI" id="CHEBI:58359"/>
        <dbReference type="ChEBI" id="CHEBI:58725"/>
        <dbReference type="ChEBI" id="CHEBI:61527"/>
        <dbReference type="EC" id="2.6.1.16"/>
    </reaction>
</comment>
<dbReference type="PROSITE" id="PS51278">
    <property type="entry name" value="GATASE_TYPE_2"/>
    <property type="match status" value="1"/>
</dbReference>
<dbReference type="InterPro" id="IPR017932">
    <property type="entry name" value="GATase_2_dom"/>
</dbReference>
<dbReference type="PANTHER" id="PTHR10937">
    <property type="entry name" value="GLUCOSAMINE--FRUCTOSE-6-PHOSPHATE AMINOTRANSFERASE, ISOMERIZING"/>
    <property type="match status" value="1"/>
</dbReference>
<dbReference type="CDD" id="cd00714">
    <property type="entry name" value="GFAT"/>
    <property type="match status" value="1"/>
</dbReference>
<proteinExistence type="predicted"/>
<comment type="caution">
    <text evidence="7">The sequence shown here is derived from an EMBL/GenBank/DDBJ whole genome shotgun (WGS) entry which is preliminary data.</text>
</comment>
<evidence type="ECO:0000313" key="7">
    <source>
        <dbReference type="EMBL" id="GAF97666.1"/>
    </source>
</evidence>
<evidence type="ECO:0000259" key="6">
    <source>
        <dbReference type="PROSITE" id="PS51278"/>
    </source>
</evidence>
<evidence type="ECO:0000256" key="3">
    <source>
        <dbReference type="ARBA" id="ARBA00022576"/>
    </source>
</evidence>
<dbReference type="Gene3D" id="3.60.20.10">
    <property type="entry name" value="Glutamine Phosphoribosylpyrophosphate, subunit 1, domain 1"/>
    <property type="match status" value="1"/>
</dbReference>
<dbReference type="SUPFAM" id="SSF56235">
    <property type="entry name" value="N-terminal nucleophile aminohydrolases (Ntn hydrolases)"/>
    <property type="match status" value="1"/>
</dbReference>
<dbReference type="GO" id="GO:0006047">
    <property type="term" value="P:UDP-N-acetylglucosamine metabolic process"/>
    <property type="evidence" value="ECO:0007669"/>
    <property type="project" value="TreeGrafter"/>
</dbReference>
<evidence type="ECO:0000256" key="2">
    <source>
        <dbReference type="ARBA" id="ARBA00012916"/>
    </source>
</evidence>
<dbReference type="GO" id="GO:0006002">
    <property type="term" value="P:fructose 6-phosphate metabolic process"/>
    <property type="evidence" value="ECO:0007669"/>
    <property type="project" value="TreeGrafter"/>
</dbReference>
<organism evidence="7">
    <name type="scientific">marine sediment metagenome</name>
    <dbReference type="NCBI Taxonomy" id="412755"/>
    <lineage>
        <taxon>unclassified sequences</taxon>
        <taxon>metagenomes</taxon>
        <taxon>ecological metagenomes</taxon>
    </lineage>
</organism>
<accession>X0UED6</accession>